<evidence type="ECO:0000259" key="5">
    <source>
        <dbReference type="PROSITE" id="PS50931"/>
    </source>
</evidence>
<evidence type="ECO:0000313" key="6">
    <source>
        <dbReference type="EMBL" id="QPG58788.1"/>
    </source>
</evidence>
<dbReference type="PROSITE" id="PS50931">
    <property type="entry name" value="HTH_LYSR"/>
    <property type="match status" value="1"/>
</dbReference>
<dbReference type="Pfam" id="PF03466">
    <property type="entry name" value="LysR_substrate"/>
    <property type="match status" value="1"/>
</dbReference>
<dbReference type="Gene3D" id="1.10.10.10">
    <property type="entry name" value="Winged helix-like DNA-binding domain superfamily/Winged helix DNA-binding domain"/>
    <property type="match status" value="1"/>
</dbReference>
<evidence type="ECO:0000256" key="4">
    <source>
        <dbReference type="ARBA" id="ARBA00023163"/>
    </source>
</evidence>
<keyword evidence="4" id="KW-0804">Transcription</keyword>
<evidence type="ECO:0000256" key="2">
    <source>
        <dbReference type="ARBA" id="ARBA00023015"/>
    </source>
</evidence>
<evidence type="ECO:0000256" key="3">
    <source>
        <dbReference type="ARBA" id="ARBA00023125"/>
    </source>
</evidence>
<sequence>MSSPLSLDALRVLDAIDTKGSFASAAESLYKVPSALTYTMSRLEDELDVKLFDRGGQRAVLTQAGLLVLEQGREILKATLRLEEAVKQLSTGWESSLVLAKDTVISEDVLLNIIGEFTELGQQVSLSILDESLGGGWDALHSARADIALGVTKDLPKGEYHLKRIGEIEFVFVISSTHPLANSSTDNTIISSETLLKYPSIVVADTSVTLAQRSSGIFDSRQVIRVRSMQSKIKAQSLGLGVGFIPKHLITSELESGALLIRQTQVARPNQTIYMAWKKDAEGNALNWFIDRLSQADWGLDSN</sequence>
<feature type="domain" description="HTH lysR-type" evidence="5">
    <location>
        <begin position="5"/>
        <end position="62"/>
    </location>
</feature>
<dbReference type="Gene3D" id="3.40.190.290">
    <property type="match status" value="1"/>
</dbReference>
<reference evidence="6" key="1">
    <citation type="submission" date="2021-07" db="EMBL/GenBank/DDBJ databases">
        <title>Shewanella sp. YLB-07 whole genome sequence.</title>
        <authorList>
            <person name="Yu L."/>
        </authorList>
    </citation>
    <scope>NUCLEOTIDE SEQUENCE</scope>
    <source>
        <strain evidence="6">YLB-08</strain>
    </source>
</reference>
<proteinExistence type="inferred from homology"/>
<name>A0ABX6VA89_9GAMM</name>
<dbReference type="InterPro" id="IPR036390">
    <property type="entry name" value="WH_DNA-bd_sf"/>
</dbReference>
<evidence type="ECO:0000313" key="7">
    <source>
        <dbReference type="Proteomes" id="UP000316416"/>
    </source>
</evidence>
<dbReference type="SUPFAM" id="SSF53850">
    <property type="entry name" value="Periplasmic binding protein-like II"/>
    <property type="match status" value="1"/>
</dbReference>
<dbReference type="InterPro" id="IPR005119">
    <property type="entry name" value="LysR_subst-bd"/>
</dbReference>
<dbReference type="InterPro" id="IPR036388">
    <property type="entry name" value="WH-like_DNA-bd_sf"/>
</dbReference>
<comment type="similarity">
    <text evidence="1">Belongs to the LysR transcriptional regulatory family.</text>
</comment>
<protein>
    <submittedName>
        <fullName evidence="6">LysR family transcriptional regulator</fullName>
    </submittedName>
</protein>
<organism evidence="6 7">
    <name type="scientific">Shewanella eurypsychrophilus</name>
    <dbReference type="NCBI Taxonomy" id="2593656"/>
    <lineage>
        <taxon>Bacteria</taxon>
        <taxon>Pseudomonadati</taxon>
        <taxon>Pseudomonadota</taxon>
        <taxon>Gammaproteobacteria</taxon>
        <taxon>Alteromonadales</taxon>
        <taxon>Shewanellaceae</taxon>
        <taxon>Shewanella</taxon>
    </lineage>
</organism>
<dbReference type="Proteomes" id="UP000316416">
    <property type="component" value="Chromosome"/>
</dbReference>
<keyword evidence="2" id="KW-0805">Transcription regulation</keyword>
<accession>A0ABX6VA89</accession>
<dbReference type="SUPFAM" id="SSF46785">
    <property type="entry name" value="Winged helix' DNA-binding domain"/>
    <property type="match status" value="1"/>
</dbReference>
<dbReference type="RefSeq" id="WP_142874409.1">
    <property type="nucleotide sequence ID" value="NZ_CP045503.2"/>
</dbReference>
<keyword evidence="7" id="KW-1185">Reference proteome</keyword>
<gene>
    <name evidence="6" type="ORF">FM038_016200</name>
</gene>
<evidence type="ECO:0000256" key="1">
    <source>
        <dbReference type="ARBA" id="ARBA00009437"/>
    </source>
</evidence>
<dbReference type="InterPro" id="IPR000847">
    <property type="entry name" value="LysR_HTH_N"/>
</dbReference>
<dbReference type="PANTHER" id="PTHR30126:SF4">
    <property type="entry name" value="LYSR FAMILY TRANSCRIPTIONAL REGULATOR"/>
    <property type="match status" value="1"/>
</dbReference>
<dbReference type="PANTHER" id="PTHR30126">
    <property type="entry name" value="HTH-TYPE TRANSCRIPTIONAL REGULATOR"/>
    <property type="match status" value="1"/>
</dbReference>
<keyword evidence="3" id="KW-0238">DNA-binding</keyword>
<dbReference type="Pfam" id="PF00126">
    <property type="entry name" value="HTH_1"/>
    <property type="match status" value="1"/>
</dbReference>
<dbReference type="EMBL" id="CP045503">
    <property type="protein sequence ID" value="QPG58788.1"/>
    <property type="molecule type" value="Genomic_DNA"/>
</dbReference>